<dbReference type="AlphaFoldDB" id="A0AAW0N8H0"/>
<evidence type="ECO:0000313" key="3">
    <source>
        <dbReference type="Proteomes" id="UP001460270"/>
    </source>
</evidence>
<evidence type="ECO:0000313" key="2">
    <source>
        <dbReference type="EMBL" id="KAK7893273.1"/>
    </source>
</evidence>
<gene>
    <name evidence="2" type="ORF">WMY93_022425</name>
</gene>
<keyword evidence="3" id="KW-1185">Reference proteome</keyword>
<evidence type="ECO:0000256" key="1">
    <source>
        <dbReference type="SAM" id="MobiDB-lite"/>
    </source>
</evidence>
<feature type="region of interest" description="Disordered" evidence="1">
    <location>
        <begin position="1"/>
        <end position="33"/>
    </location>
</feature>
<protein>
    <submittedName>
        <fullName evidence="2">Uncharacterized protein</fullName>
    </submittedName>
</protein>
<organism evidence="2 3">
    <name type="scientific">Mugilogobius chulae</name>
    <name type="common">yellowstripe goby</name>
    <dbReference type="NCBI Taxonomy" id="88201"/>
    <lineage>
        <taxon>Eukaryota</taxon>
        <taxon>Metazoa</taxon>
        <taxon>Chordata</taxon>
        <taxon>Craniata</taxon>
        <taxon>Vertebrata</taxon>
        <taxon>Euteleostomi</taxon>
        <taxon>Actinopterygii</taxon>
        <taxon>Neopterygii</taxon>
        <taxon>Teleostei</taxon>
        <taxon>Neoteleostei</taxon>
        <taxon>Acanthomorphata</taxon>
        <taxon>Gobiaria</taxon>
        <taxon>Gobiiformes</taxon>
        <taxon>Gobioidei</taxon>
        <taxon>Gobiidae</taxon>
        <taxon>Gobionellinae</taxon>
        <taxon>Mugilogobius</taxon>
    </lineage>
</organism>
<comment type="caution">
    <text evidence="2">The sequence shown here is derived from an EMBL/GenBank/DDBJ whole genome shotgun (WGS) entry which is preliminary data.</text>
</comment>
<reference evidence="3" key="1">
    <citation type="submission" date="2024-04" db="EMBL/GenBank/DDBJ databases">
        <title>Salinicola lusitanus LLJ914,a marine bacterium isolated from the Okinawa Trough.</title>
        <authorList>
            <person name="Li J."/>
        </authorList>
    </citation>
    <scope>NUCLEOTIDE SEQUENCE [LARGE SCALE GENOMIC DNA]</scope>
</reference>
<dbReference type="EMBL" id="JBBPFD010000016">
    <property type="protein sequence ID" value="KAK7893273.1"/>
    <property type="molecule type" value="Genomic_DNA"/>
</dbReference>
<sequence length="108" mass="12616">MAKKRQKRRRKSDRKGGETAMKMRLKGDENERKKWRKETENVFHPSPGPVPVQVQSQSRSWSCSMVIFRMHLCGAKQRLMTRLCSHERLCVSRADGSDKRSSVSHCRD</sequence>
<dbReference type="Proteomes" id="UP001460270">
    <property type="component" value="Unassembled WGS sequence"/>
</dbReference>
<proteinExistence type="predicted"/>
<feature type="compositionally biased region" description="Basic residues" evidence="1">
    <location>
        <begin position="1"/>
        <end position="13"/>
    </location>
</feature>
<accession>A0AAW0N8H0</accession>
<name>A0AAW0N8H0_9GOBI</name>